<sequence length="132" mass="14647">MIELDYAFLADYAAIQESKLTAVGASFTRMVVREIPSQIMLSVAGRVRVSTDIDELNLAIRATVPQQSYQLDGTLRISDLKNLPEYGEGKRGAMFALQFSLPLMELGTYVIEVDILETEGVDRVLKFEAVSL</sequence>
<name>N6XBA5_9ACTO</name>
<reference evidence="1 2" key="1">
    <citation type="submission" date="2013-03" db="EMBL/GenBank/DDBJ databases">
        <title>Reference genome for the Human Microbiome Project.</title>
        <authorList>
            <person name="Aqrawi P."/>
            <person name="Ayvaz T."/>
            <person name="Bess C."/>
            <person name="Blankenburg K."/>
            <person name="Coyle M."/>
            <person name="Deng J."/>
            <person name="Forbes L."/>
            <person name="Fowler G."/>
            <person name="Francisco L."/>
            <person name="Fu Q."/>
            <person name="Gibbs R."/>
            <person name="Gross S."/>
            <person name="Gubbala S."/>
            <person name="Hale W."/>
            <person name="Hemphill L."/>
            <person name="Highlander S."/>
            <person name="Hirani K."/>
            <person name="Jackson L."/>
            <person name="Jakkamsetti A."/>
            <person name="Javaid M."/>
            <person name="Jayaseelan J.C."/>
            <person name="Jiang H."/>
            <person name="Joshi V."/>
            <person name="Korchina V."/>
            <person name="Kovar C."/>
            <person name="Lara F."/>
            <person name="Lee S."/>
            <person name="Liu Y."/>
            <person name="Mata R."/>
            <person name="Mathew T."/>
            <person name="Munidasa M."/>
            <person name="Muzny D."/>
            <person name="Nazareth L."/>
            <person name="Ngo R."/>
            <person name="Nguyen L."/>
            <person name="Nguyen N."/>
            <person name="Okwuonu G."/>
            <person name="Ongeri F."/>
            <person name="Palculict T."/>
            <person name="Patil S."/>
            <person name="Petrosino J."/>
            <person name="Pham C."/>
            <person name="Pham P."/>
            <person name="Pu L.-L."/>
            <person name="Qin X."/>
            <person name="Qu J."/>
            <person name="Reid J."/>
            <person name="Ross M."/>
            <person name="Ruth R."/>
            <person name="Saada N."/>
            <person name="San Lucas F."/>
            <person name="Santibanez J."/>
            <person name="Shang Y."/>
            <person name="Simmons D."/>
            <person name="Song X.-Z."/>
            <person name="Tang L.-Y."/>
            <person name="Thornton R."/>
            <person name="Warren J."/>
            <person name="Weissenberger G."/>
            <person name="Wilczek-Boney K."/>
            <person name="Worley K."/>
            <person name="Youmans B."/>
            <person name="Zhang J."/>
            <person name="Zhang L."/>
            <person name="Zhao Z."/>
            <person name="Zhou C."/>
            <person name="Zhu D."/>
            <person name="Zhu Y."/>
        </authorList>
    </citation>
    <scope>NUCLEOTIDE SEQUENCE [LARGE SCALE GENOMIC DNA]</scope>
    <source>
        <strain evidence="1 2">F0333</strain>
    </source>
</reference>
<dbReference type="EMBL" id="AQHZ01000014">
    <property type="protein sequence ID" value="ENO18473.1"/>
    <property type="molecule type" value="Genomic_DNA"/>
</dbReference>
<dbReference type="eggNOG" id="ENOG502ZJ64">
    <property type="taxonomic scope" value="Bacteria"/>
</dbReference>
<dbReference type="InterPro" id="IPR054221">
    <property type="entry name" value="DUF6941"/>
</dbReference>
<dbReference type="HOGENOM" id="CLU_1925189_0_0_11"/>
<dbReference type="PATRIC" id="fig|888050.3.peg.746"/>
<proteinExistence type="predicted"/>
<dbReference type="Pfam" id="PF22091">
    <property type="entry name" value="DUF6941"/>
    <property type="match status" value="1"/>
</dbReference>
<evidence type="ECO:0000313" key="2">
    <source>
        <dbReference type="Proteomes" id="UP000013015"/>
    </source>
</evidence>
<dbReference type="RefSeq" id="WP_005962513.1">
    <property type="nucleotide sequence ID" value="NZ_CP040505.1"/>
</dbReference>
<dbReference type="Proteomes" id="UP000013015">
    <property type="component" value="Unassembled WGS sequence"/>
</dbReference>
<accession>N6XBA5</accession>
<comment type="caution">
    <text evidence="1">The sequence shown here is derived from an EMBL/GenBank/DDBJ whole genome shotgun (WGS) entry which is preliminary data.</text>
</comment>
<keyword evidence="2" id="KW-1185">Reference proteome</keyword>
<organism evidence="1 2">
    <name type="scientific">Schaalia cardiffensis F0333</name>
    <dbReference type="NCBI Taxonomy" id="888050"/>
    <lineage>
        <taxon>Bacteria</taxon>
        <taxon>Bacillati</taxon>
        <taxon>Actinomycetota</taxon>
        <taxon>Actinomycetes</taxon>
        <taxon>Actinomycetales</taxon>
        <taxon>Actinomycetaceae</taxon>
        <taxon>Schaalia</taxon>
    </lineage>
</organism>
<dbReference type="AlphaFoldDB" id="N6XBA5"/>
<evidence type="ECO:0000313" key="1">
    <source>
        <dbReference type="EMBL" id="ENO18473.1"/>
    </source>
</evidence>
<gene>
    <name evidence="1" type="ORF">HMPREF9004_0784</name>
</gene>
<protein>
    <submittedName>
        <fullName evidence="1">Uncharacterized protein</fullName>
    </submittedName>
</protein>
<dbReference type="OrthoDB" id="5118451at2"/>